<evidence type="ECO:0000313" key="2">
    <source>
        <dbReference type="Proteomes" id="UP000432464"/>
    </source>
</evidence>
<organism evidence="1 2">
    <name type="scientific">Nocardia aurantiaca</name>
    <dbReference type="NCBI Taxonomy" id="2675850"/>
    <lineage>
        <taxon>Bacteria</taxon>
        <taxon>Bacillati</taxon>
        <taxon>Actinomycetota</taxon>
        <taxon>Actinomycetes</taxon>
        <taxon>Mycobacteriales</taxon>
        <taxon>Nocardiaceae</taxon>
        <taxon>Nocardia</taxon>
    </lineage>
</organism>
<sequence length="64" mass="6840">MSFPFRIRAPAAATIAEIIDSNSEEYHAYGMFAAAVEVAENADPFLRAVAASGRNPQWAAGIRA</sequence>
<name>A0A6I3L5P7_9NOCA</name>
<keyword evidence="2" id="KW-1185">Reference proteome</keyword>
<proteinExistence type="predicted"/>
<evidence type="ECO:0000313" key="1">
    <source>
        <dbReference type="EMBL" id="MTE16678.1"/>
    </source>
</evidence>
<accession>A0A6I3L5P7</accession>
<gene>
    <name evidence="1" type="ORF">GLP40_28440</name>
</gene>
<comment type="caution">
    <text evidence="1">The sequence shown here is derived from an EMBL/GenBank/DDBJ whole genome shotgun (WGS) entry which is preliminary data.</text>
</comment>
<dbReference type="EMBL" id="WMBB01000016">
    <property type="protein sequence ID" value="MTE16678.1"/>
    <property type="molecule type" value="Genomic_DNA"/>
</dbReference>
<protein>
    <submittedName>
        <fullName evidence="1">Uncharacterized protein</fullName>
    </submittedName>
</protein>
<reference evidence="1 2" key="1">
    <citation type="submission" date="2019-11" db="EMBL/GenBank/DDBJ databases">
        <title>Nocardia sp. nov. CT2-14 isolated from soil.</title>
        <authorList>
            <person name="Kanchanasin P."/>
            <person name="Tanasupawat S."/>
            <person name="Yuki M."/>
            <person name="Kudo T."/>
        </authorList>
    </citation>
    <scope>NUCLEOTIDE SEQUENCE [LARGE SCALE GENOMIC DNA]</scope>
    <source>
        <strain evidence="1 2">CT2-14</strain>
    </source>
</reference>
<dbReference type="AlphaFoldDB" id="A0A6I3L5P7"/>
<dbReference type="Proteomes" id="UP000432464">
    <property type="component" value="Unassembled WGS sequence"/>
</dbReference>
<dbReference type="RefSeq" id="WP_154791109.1">
    <property type="nucleotide sequence ID" value="NZ_WMBB01000016.1"/>
</dbReference>